<organism evidence="3 4">
    <name type="scientific">Actibacterium mucosum KCTC 23349</name>
    <dbReference type="NCBI Taxonomy" id="1454373"/>
    <lineage>
        <taxon>Bacteria</taxon>
        <taxon>Pseudomonadati</taxon>
        <taxon>Pseudomonadota</taxon>
        <taxon>Alphaproteobacteria</taxon>
        <taxon>Rhodobacterales</taxon>
        <taxon>Roseobacteraceae</taxon>
        <taxon>Actibacterium</taxon>
    </lineage>
</organism>
<dbReference type="GO" id="GO:0005737">
    <property type="term" value="C:cytoplasm"/>
    <property type="evidence" value="ECO:0007669"/>
    <property type="project" value="TreeGrafter"/>
</dbReference>
<dbReference type="PANTHER" id="PTHR12227:SF0">
    <property type="entry name" value="GLYCERATE KINASE"/>
    <property type="match status" value="1"/>
</dbReference>
<reference evidence="3 4" key="1">
    <citation type="submission" date="2014-03" db="EMBL/GenBank/DDBJ databases">
        <title>Draft Genome Sequence of Actibacterium mucosum KCTC 23349, a Marine Alphaproteobacterium with Complex Ionic Requirements Isolated from Mediterranean Seawater at Malvarrosa Beach, Valencia, Spain.</title>
        <authorList>
            <person name="Arahal D.R."/>
            <person name="Shao Z."/>
            <person name="Lai Q."/>
            <person name="Pujalte M.J."/>
        </authorList>
    </citation>
    <scope>NUCLEOTIDE SEQUENCE [LARGE SCALE GENOMIC DNA]</scope>
    <source>
        <strain evidence="3 4">KCTC 23349</strain>
    </source>
</reference>
<gene>
    <name evidence="3" type="ORF">ACMU_13540</name>
</gene>
<accession>A0A037ZJ92</accession>
<dbReference type="InterPro" id="IPR025286">
    <property type="entry name" value="MOFRL_assoc_dom"/>
</dbReference>
<name>A0A037ZJ92_9RHOB</name>
<dbReference type="InterPro" id="IPR039760">
    <property type="entry name" value="MOFRL_protein"/>
</dbReference>
<dbReference type="Gene3D" id="3.40.50.10180">
    <property type="entry name" value="Glycerate kinase, MOFRL-like N-terminal domain"/>
    <property type="match status" value="1"/>
</dbReference>
<feature type="domain" description="MOFRL-associated" evidence="2">
    <location>
        <begin position="8"/>
        <end position="232"/>
    </location>
</feature>
<dbReference type="InterPro" id="IPR007835">
    <property type="entry name" value="MOFRL"/>
</dbReference>
<comment type="caution">
    <text evidence="3">The sequence shown here is derived from an EMBL/GenBank/DDBJ whole genome shotgun (WGS) entry which is preliminary data.</text>
</comment>
<dbReference type="Pfam" id="PF13660">
    <property type="entry name" value="DUF4147"/>
    <property type="match status" value="1"/>
</dbReference>
<evidence type="ECO:0000259" key="1">
    <source>
        <dbReference type="Pfam" id="PF05161"/>
    </source>
</evidence>
<dbReference type="Pfam" id="PF05161">
    <property type="entry name" value="MOFRL"/>
    <property type="match status" value="1"/>
</dbReference>
<dbReference type="Gene3D" id="3.40.1480.10">
    <property type="entry name" value="MOFRL domain"/>
    <property type="match status" value="1"/>
</dbReference>
<dbReference type="STRING" id="1454373.ACMU_13540"/>
<evidence type="ECO:0000259" key="2">
    <source>
        <dbReference type="Pfam" id="PF13660"/>
    </source>
</evidence>
<evidence type="ECO:0000313" key="3">
    <source>
        <dbReference type="EMBL" id="KAJ55704.1"/>
    </source>
</evidence>
<dbReference type="SUPFAM" id="SSF82544">
    <property type="entry name" value="GckA/TtuD-like"/>
    <property type="match status" value="1"/>
</dbReference>
<dbReference type="OrthoDB" id="9766552at2"/>
<dbReference type="AlphaFoldDB" id="A0A037ZJ92"/>
<proteinExistence type="predicted"/>
<protein>
    <submittedName>
        <fullName evidence="3">MOFRL domain-containing protein</fullName>
    </submittedName>
</protein>
<dbReference type="InterPro" id="IPR037035">
    <property type="entry name" value="GK-like_C_sf"/>
</dbReference>
<keyword evidence="4" id="KW-1185">Reference proteome</keyword>
<dbReference type="PANTHER" id="PTHR12227">
    <property type="entry name" value="GLYCERATE KINASE"/>
    <property type="match status" value="1"/>
</dbReference>
<sequence>MGPARELATKLFHAAIDRADPYAAVKGQLARENRDVVGRNIVIAIGKAAIPMMRAALETVPEPRTALVVTNPENICDIPGVTVLAGAHPVPDESSQAAGRAIVDLLSKAGPDDHVTALISGGGSALAVAPVTGVSLQNKADINAALLAGGIEINEMNLVRQQLSDLKGGGFLRHASPAKVTAYLLSDVIGDDMRAIASGPTVAPIGTRADAVKTLKDHGIWDQVPVSVQKHLSKPNTPTTHLAATNTIVGSNRLSLEAMLAAVPEDWNATIATDTLVGDVGDAAEFVLNAGHTAPPGPQVLIFGGETTVKLGGTGRGGRNQELALRVALGADGRLRDGWTFLSGGTDGRDGPTDAAGGLVDANTMGRMQTNGADPQALLQNNDSYAALSASGDLLVIGGTGTNVADVQVLILP</sequence>
<evidence type="ECO:0000313" key="4">
    <source>
        <dbReference type="Proteomes" id="UP000026249"/>
    </source>
</evidence>
<dbReference type="InterPro" id="IPR038614">
    <property type="entry name" value="GK_N_sf"/>
</dbReference>
<feature type="domain" description="MOFRL" evidence="1">
    <location>
        <begin position="300"/>
        <end position="406"/>
    </location>
</feature>
<dbReference type="GO" id="GO:0008887">
    <property type="term" value="F:glycerate kinase activity"/>
    <property type="evidence" value="ECO:0007669"/>
    <property type="project" value="InterPro"/>
</dbReference>
<dbReference type="EMBL" id="JFKE01000004">
    <property type="protein sequence ID" value="KAJ55704.1"/>
    <property type="molecule type" value="Genomic_DNA"/>
</dbReference>
<dbReference type="Proteomes" id="UP000026249">
    <property type="component" value="Unassembled WGS sequence"/>
</dbReference>